<reference evidence="2 3" key="1">
    <citation type="submission" date="2016-04" db="EMBL/GenBank/DDBJ databases">
        <title>Genome analyses suggest a sexual origin of heterokaryosis in a supposedly ancient asexual fungus.</title>
        <authorList>
            <person name="Ropars J."/>
            <person name="Sedzielewska K."/>
            <person name="Noel J."/>
            <person name="Charron P."/>
            <person name="Farinelli L."/>
            <person name="Marton T."/>
            <person name="Kruger M."/>
            <person name="Pelin A."/>
            <person name="Brachmann A."/>
            <person name="Corradi N."/>
        </authorList>
    </citation>
    <scope>NUCLEOTIDE SEQUENCE [LARGE SCALE GENOMIC DNA]</scope>
    <source>
        <strain evidence="2 3">C2</strain>
    </source>
</reference>
<proteinExistence type="predicted"/>
<keyword evidence="1" id="KW-0812">Transmembrane</keyword>
<comment type="caution">
    <text evidence="2">The sequence shown here is derived from an EMBL/GenBank/DDBJ whole genome shotgun (WGS) entry which is preliminary data.</text>
</comment>
<sequence length="248" mass="28647">MECVKKNFRKIFGFRESEPYSLKAFKLSLIILSLLLLALLTVVRIIDNKSVTRVELREDGKVTPNKTNFNSSLLVKDIVVRSSQSYYVRFRKKIVQRIIPSWMDCLRFPPKYIGTGLVTGDVALTLTAGTSDTEFNSEVRVYTLFGILGTLGGVWSLMLIVYAFLFGMKRIEPWGLIHKYGWCFASRTKIKLRKELKKIPFINQSNLNNESKIEERLYSLENFLRENVINVELLDNMNNNDNDKKTSL</sequence>
<dbReference type="EMBL" id="LLXL01002724">
    <property type="protein sequence ID" value="PKK60105.1"/>
    <property type="molecule type" value="Genomic_DNA"/>
</dbReference>
<dbReference type="AlphaFoldDB" id="A0A2N1MEM5"/>
<accession>A0A2N1MEM5</accession>
<feature type="transmembrane region" description="Helical" evidence="1">
    <location>
        <begin position="24"/>
        <end position="46"/>
    </location>
</feature>
<dbReference type="VEuPathDB" id="FungiDB:FUN_007941"/>
<evidence type="ECO:0000256" key="1">
    <source>
        <dbReference type="SAM" id="Phobius"/>
    </source>
</evidence>
<evidence type="ECO:0000313" key="3">
    <source>
        <dbReference type="Proteomes" id="UP000233469"/>
    </source>
</evidence>
<evidence type="ECO:0000313" key="2">
    <source>
        <dbReference type="EMBL" id="PKK60105.1"/>
    </source>
</evidence>
<feature type="transmembrane region" description="Helical" evidence="1">
    <location>
        <begin position="141"/>
        <end position="165"/>
    </location>
</feature>
<name>A0A2N1MEM5_9GLOM</name>
<protein>
    <submittedName>
        <fullName evidence="2">Uncharacterized protein</fullName>
    </submittedName>
</protein>
<gene>
    <name evidence="2" type="ORF">RhiirC2_793825</name>
</gene>
<reference evidence="2 3" key="2">
    <citation type="submission" date="2017-10" db="EMBL/GenBank/DDBJ databases">
        <title>Extensive intraspecific genome diversity in a model arbuscular mycorrhizal fungus.</title>
        <authorList>
            <person name="Chen E.C.H."/>
            <person name="Morin E."/>
            <person name="Baudet D."/>
            <person name="Noel J."/>
            <person name="Ndikumana S."/>
            <person name="Charron P."/>
            <person name="St-Onge C."/>
            <person name="Giorgi J."/>
            <person name="Grigoriev I.V."/>
            <person name="Roux C."/>
            <person name="Martin F.M."/>
            <person name="Corradi N."/>
        </authorList>
    </citation>
    <scope>NUCLEOTIDE SEQUENCE [LARGE SCALE GENOMIC DNA]</scope>
    <source>
        <strain evidence="2 3">C2</strain>
    </source>
</reference>
<keyword evidence="1" id="KW-0472">Membrane</keyword>
<dbReference type="Proteomes" id="UP000233469">
    <property type="component" value="Unassembled WGS sequence"/>
</dbReference>
<organism evidence="2 3">
    <name type="scientific">Rhizophagus irregularis</name>
    <dbReference type="NCBI Taxonomy" id="588596"/>
    <lineage>
        <taxon>Eukaryota</taxon>
        <taxon>Fungi</taxon>
        <taxon>Fungi incertae sedis</taxon>
        <taxon>Mucoromycota</taxon>
        <taxon>Glomeromycotina</taxon>
        <taxon>Glomeromycetes</taxon>
        <taxon>Glomerales</taxon>
        <taxon>Glomeraceae</taxon>
        <taxon>Rhizophagus</taxon>
    </lineage>
</organism>
<keyword evidence="1" id="KW-1133">Transmembrane helix</keyword>